<dbReference type="EMBL" id="JWJG01000028">
    <property type="protein sequence ID" value="KIF80211.1"/>
    <property type="molecule type" value="Genomic_DNA"/>
</dbReference>
<keyword evidence="1" id="KW-0812">Transmembrane</keyword>
<dbReference type="InterPro" id="IPR007498">
    <property type="entry name" value="PqiA-like"/>
</dbReference>
<dbReference type="Pfam" id="PF04403">
    <property type="entry name" value="PqiA"/>
    <property type="match status" value="1"/>
</dbReference>
<comment type="caution">
    <text evidence="2">The sequence shown here is derived from an EMBL/GenBank/DDBJ whole genome shotgun (WGS) entry which is preliminary data.</text>
</comment>
<organism evidence="2 3">
    <name type="scientific">Noviherbaspirillum autotrophicum</name>
    <dbReference type="NCBI Taxonomy" id="709839"/>
    <lineage>
        <taxon>Bacteria</taxon>
        <taxon>Pseudomonadati</taxon>
        <taxon>Pseudomonadota</taxon>
        <taxon>Betaproteobacteria</taxon>
        <taxon>Burkholderiales</taxon>
        <taxon>Oxalobacteraceae</taxon>
        <taxon>Noviherbaspirillum</taxon>
    </lineage>
</organism>
<proteinExistence type="predicted"/>
<feature type="transmembrane region" description="Helical" evidence="1">
    <location>
        <begin position="98"/>
        <end position="122"/>
    </location>
</feature>
<evidence type="ECO:0000313" key="3">
    <source>
        <dbReference type="Proteomes" id="UP000031572"/>
    </source>
</evidence>
<dbReference type="STRING" id="709839.TSA66_04330"/>
<keyword evidence="3" id="KW-1185">Reference proteome</keyword>
<keyword evidence="1" id="KW-0472">Membrane</keyword>
<reference evidence="2 3" key="1">
    <citation type="submission" date="2014-12" db="EMBL/GenBank/DDBJ databases">
        <title>Denitrispirillum autotrophicum gen. nov., sp. nov., Denitrifying, Facultatively Autotrophic Bacteria Isolated from Rice Paddy Soil.</title>
        <authorList>
            <person name="Ishii S."/>
            <person name="Ashida N."/>
            <person name="Ohno H."/>
            <person name="Otsuka S."/>
            <person name="Yokota A."/>
            <person name="Senoo K."/>
        </authorList>
    </citation>
    <scope>NUCLEOTIDE SEQUENCE [LARGE SCALE GENOMIC DNA]</scope>
    <source>
        <strain evidence="2 3">TSA66</strain>
    </source>
</reference>
<dbReference type="Proteomes" id="UP000031572">
    <property type="component" value="Unassembled WGS sequence"/>
</dbReference>
<feature type="transmembrane region" description="Helical" evidence="1">
    <location>
        <begin position="47"/>
        <end position="69"/>
    </location>
</feature>
<evidence type="ECO:0008006" key="4">
    <source>
        <dbReference type="Google" id="ProtNLM"/>
    </source>
</evidence>
<feature type="transmembrane region" description="Helical" evidence="1">
    <location>
        <begin position="173"/>
        <end position="192"/>
    </location>
</feature>
<sequence>METNSQQRLLACRHCDLLQHEVALQPHHDAHCVRCGARLYRGTRSRLDWMIALVLASAILFLVSNLFPIAALEKYGVYNATTLTGTVLTLYHQNRPLVAALVLGTAILAPALELCALLYMLLPLRACRIVPGLAHTFRFVLATHRWVMIEVFLLGLLVTLAKLSDLATILPGLALWAFVGLIATFSAVAASFSARDFWGWVETIRAEDRR</sequence>
<feature type="transmembrane region" description="Helical" evidence="1">
    <location>
        <begin position="142"/>
        <end position="161"/>
    </location>
</feature>
<protein>
    <recommendedName>
        <fullName evidence="4">Paraquat-inducible protein A</fullName>
    </recommendedName>
</protein>
<dbReference type="AlphaFoldDB" id="A0A0C2BQ65"/>
<gene>
    <name evidence="2" type="ORF">TSA66_04330</name>
</gene>
<keyword evidence="1" id="KW-1133">Transmembrane helix</keyword>
<evidence type="ECO:0000313" key="2">
    <source>
        <dbReference type="EMBL" id="KIF80211.1"/>
    </source>
</evidence>
<name>A0A0C2BQ65_9BURK</name>
<accession>A0A0C2BQ65</accession>
<dbReference type="OrthoDB" id="9807787at2"/>
<dbReference type="RefSeq" id="WP_040039126.1">
    <property type="nucleotide sequence ID" value="NZ_JWJG01000028.1"/>
</dbReference>
<evidence type="ECO:0000256" key="1">
    <source>
        <dbReference type="SAM" id="Phobius"/>
    </source>
</evidence>